<accession>A0A1Y1W460</accession>
<dbReference type="OrthoDB" id="5589194at2759"/>
<evidence type="ECO:0000256" key="1">
    <source>
        <dbReference type="SAM" id="Coils"/>
    </source>
</evidence>
<evidence type="ECO:0000313" key="2">
    <source>
        <dbReference type="EMBL" id="ORX67954.1"/>
    </source>
</evidence>
<reference evidence="2 3" key="1">
    <citation type="submission" date="2016-07" db="EMBL/GenBank/DDBJ databases">
        <title>Pervasive Adenine N6-methylation of Active Genes in Fungi.</title>
        <authorList>
            <consortium name="DOE Joint Genome Institute"/>
            <person name="Mondo S.J."/>
            <person name="Dannebaum R.O."/>
            <person name="Kuo R.C."/>
            <person name="Labutti K."/>
            <person name="Haridas S."/>
            <person name="Kuo A."/>
            <person name="Salamov A."/>
            <person name="Ahrendt S.R."/>
            <person name="Lipzen A."/>
            <person name="Sullivan W."/>
            <person name="Andreopoulos W.B."/>
            <person name="Clum A."/>
            <person name="Lindquist E."/>
            <person name="Daum C."/>
            <person name="Ramamoorthy G.K."/>
            <person name="Gryganskyi A."/>
            <person name="Culley D."/>
            <person name="Magnuson J.K."/>
            <person name="James T.Y."/>
            <person name="O'Malley M.A."/>
            <person name="Stajich J.E."/>
            <person name="Spatafora J.W."/>
            <person name="Visel A."/>
            <person name="Grigoriev I.V."/>
        </authorList>
    </citation>
    <scope>NUCLEOTIDE SEQUENCE [LARGE SCALE GENOMIC DNA]</scope>
    <source>
        <strain evidence="2 3">ATCC 12442</strain>
    </source>
</reference>
<feature type="coiled-coil region" evidence="1">
    <location>
        <begin position="94"/>
        <end position="135"/>
    </location>
</feature>
<name>A0A1Y1W460_9FUNG</name>
<keyword evidence="3" id="KW-1185">Reference proteome</keyword>
<dbReference type="AlphaFoldDB" id="A0A1Y1W460"/>
<gene>
    <name evidence="2" type="ORF">DL89DRAFT_269119</name>
</gene>
<protein>
    <submittedName>
        <fullName evidence="2">Uncharacterized protein</fullName>
    </submittedName>
</protein>
<dbReference type="Proteomes" id="UP000193922">
    <property type="component" value="Unassembled WGS sequence"/>
</dbReference>
<comment type="caution">
    <text evidence="2">The sequence shown here is derived from an EMBL/GenBank/DDBJ whole genome shotgun (WGS) entry which is preliminary data.</text>
</comment>
<dbReference type="GeneID" id="63804813"/>
<dbReference type="RefSeq" id="XP_040741800.1">
    <property type="nucleotide sequence ID" value="XM_040888165.1"/>
</dbReference>
<keyword evidence="1" id="KW-0175">Coiled coil</keyword>
<sequence length="236" mass="26851">MSAAKDIADWATNELGFRKKATLVTMRGTEKLSESNIQPLLQGDLSSILAFLARHTVSKHTAQHARHRLTSYHSDSPYAYSDLRKQLNERTCTYMQSQQELDELALQNQNAVQAIESLAEEVKMAQLRIRERRTRVLVRQAMAVHLRRLVSCAEQLIGAEVGLRARAEGARRAIRALAEHALEQRRAMVASVISLLKELQDRHVRLWSEINEMKAKRISRHLNAQAAPNSAPRDFR</sequence>
<proteinExistence type="predicted"/>
<dbReference type="EMBL" id="MCFD01000011">
    <property type="protein sequence ID" value="ORX67954.1"/>
    <property type="molecule type" value="Genomic_DNA"/>
</dbReference>
<evidence type="ECO:0000313" key="3">
    <source>
        <dbReference type="Proteomes" id="UP000193922"/>
    </source>
</evidence>
<organism evidence="2 3">
    <name type="scientific">Linderina pennispora</name>
    <dbReference type="NCBI Taxonomy" id="61395"/>
    <lineage>
        <taxon>Eukaryota</taxon>
        <taxon>Fungi</taxon>
        <taxon>Fungi incertae sedis</taxon>
        <taxon>Zoopagomycota</taxon>
        <taxon>Kickxellomycotina</taxon>
        <taxon>Kickxellomycetes</taxon>
        <taxon>Kickxellales</taxon>
        <taxon>Kickxellaceae</taxon>
        <taxon>Linderina</taxon>
    </lineage>
</organism>